<keyword evidence="1" id="KW-1133">Transmembrane helix</keyword>
<sequence>MELKEKILYLFGVLIVLVLIISQQWMTIFSPVFILGFIFIREAILKKSGKIQAILFVTLLAIGRIIAEYHFQAVYYFDNILIAFFAGCLIYNIYKSSSAKKLRNATVLVVIVALLITSNIYISAYMESQRVFKDANLQRIVSDAYEARFIGADIELEEGSSDLERLDHLKIEGRTVRSIEGIENFPNIWDLKIYGQDRLLDYSKLAKLENLKRLRITDPHPDFNLSDLPKLENLESFSVWQHSFGNQENEIIELSNFPNLTRLDIYEDLLAEGEPLTIDITEAPHLEDLSVTNLDKIVGLEEAENLESITIRNPHDYTEVENYKDEIKKIRPDIDIDVW</sequence>
<evidence type="ECO:0000256" key="1">
    <source>
        <dbReference type="SAM" id="Phobius"/>
    </source>
</evidence>
<organism evidence="2">
    <name type="scientific">Proteinivorax tanatarense</name>
    <dbReference type="NCBI Taxonomy" id="1260629"/>
    <lineage>
        <taxon>Bacteria</taxon>
        <taxon>Bacillati</taxon>
        <taxon>Bacillota</taxon>
        <taxon>Clostridia</taxon>
        <taxon>Eubacteriales</taxon>
        <taxon>Proteinivoracaceae</taxon>
        <taxon>Proteinivorax</taxon>
    </lineage>
</organism>
<reference evidence="2" key="1">
    <citation type="journal article" date="2013" name="Extremophiles">
        <title>Proteinivorax tanatarense gen. nov., sp. nov., an anaerobic, haloalkaliphilic, proteolytic bacterium isolated from a decaying algal bloom, and proposal of Proteinivoraceae fam. nov.</title>
        <authorList>
            <person name="Kevbrin V."/>
            <person name="Boltyanskaya Y."/>
            <person name="Zhilina T."/>
            <person name="Kolganova T."/>
            <person name="Lavrentjeva E."/>
            <person name="Kuznetsov B."/>
        </authorList>
    </citation>
    <scope>NUCLEOTIDE SEQUENCE</scope>
    <source>
        <strain evidence="2">Z-910T</strain>
    </source>
</reference>
<dbReference type="RefSeq" id="WP_350344798.1">
    <property type="nucleotide sequence ID" value="NZ_CP158367.1"/>
</dbReference>
<feature type="transmembrane region" description="Helical" evidence="1">
    <location>
        <begin position="6"/>
        <end position="39"/>
    </location>
</feature>
<keyword evidence="1" id="KW-0812">Transmembrane</keyword>
<dbReference type="SUPFAM" id="SSF52058">
    <property type="entry name" value="L domain-like"/>
    <property type="match status" value="1"/>
</dbReference>
<feature type="transmembrane region" description="Helical" evidence="1">
    <location>
        <begin position="106"/>
        <end position="126"/>
    </location>
</feature>
<gene>
    <name evidence="2" type="ORF">PRVXT_001240</name>
</gene>
<dbReference type="InterPro" id="IPR032675">
    <property type="entry name" value="LRR_dom_sf"/>
</dbReference>
<reference evidence="2" key="2">
    <citation type="submission" date="2024-06" db="EMBL/GenBank/DDBJ databases">
        <authorList>
            <person name="Petrova K.O."/>
            <person name="Toshchakov S.V."/>
            <person name="Boltjanskaja Y.V."/>
            <person name="Kevbrin V."/>
        </authorList>
    </citation>
    <scope>NUCLEOTIDE SEQUENCE</scope>
    <source>
        <strain evidence="2">Z-910T</strain>
    </source>
</reference>
<proteinExistence type="predicted"/>
<protein>
    <recommendedName>
        <fullName evidence="3">Leucine-rich repeat domain-containing protein</fullName>
    </recommendedName>
</protein>
<feature type="transmembrane region" description="Helical" evidence="1">
    <location>
        <begin position="73"/>
        <end position="94"/>
    </location>
</feature>
<evidence type="ECO:0008006" key="3">
    <source>
        <dbReference type="Google" id="ProtNLM"/>
    </source>
</evidence>
<dbReference type="Gene3D" id="3.80.10.10">
    <property type="entry name" value="Ribonuclease Inhibitor"/>
    <property type="match status" value="1"/>
</dbReference>
<dbReference type="EMBL" id="CP158367">
    <property type="protein sequence ID" value="XBX76065.1"/>
    <property type="molecule type" value="Genomic_DNA"/>
</dbReference>
<name>A0AAU7VPM8_9FIRM</name>
<accession>A0AAU7VPM8</accession>
<dbReference type="AlphaFoldDB" id="A0AAU7VPM8"/>
<evidence type="ECO:0000313" key="2">
    <source>
        <dbReference type="EMBL" id="XBX76065.1"/>
    </source>
</evidence>
<keyword evidence="1" id="KW-0472">Membrane</keyword>